<evidence type="ECO:0000256" key="4">
    <source>
        <dbReference type="ARBA" id="ARBA00022840"/>
    </source>
</evidence>
<dbReference type="Pfam" id="PF13360">
    <property type="entry name" value="PQQ_2"/>
    <property type="match status" value="1"/>
</dbReference>
<feature type="region of interest" description="Disordered" evidence="5">
    <location>
        <begin position="385"/>
        <end position="430"/>
    </location>
</feature>
<feature type="domain" description="Protein kinase" evidence="6">
    <location>
        <begin position="84"/>
        <end position="363"/>
    </location>
</feature>
<dbReference type="InterPro" id="IPR000719">
    <property type="entry name" value="Prot_kinase_dom"/>
</dbReference>
<evidence type="ECO:0000313" key="7">
    <source>
        <dbReference type="EMBL" id="KYF71503.1"/>
    </source>
</evidence>
<proteinExistence type="predicted"/>
<dbReference type="Gene3D" id="3.30.200.20">
    <property type="entry name" value="Phosphorylase Kinase, domain 1"/>
    <property type="match status" value="1"/>
</dbReference>
<evidence type="ECO:0000259" key="6">
    <source>
        <dbReference type="PROSITE" id="PS50011"/>
    </source>
</evidence>
<dbReference type="EMBL" id="JEMA01000332">
    <property type="protein sequence ID" value="KYF71503.1"/>
    <property type="molecule type" value="Genomic_DNA"/>
</dbReference>
<evidence type="ECO:0000256" key="2">
    <source>
        <dbReference type="ARBA" id="ARBA00022741"/>
    </source>
</evidence>
<evidence type="ECO:0000256" key="5">
    <source>
        <dbReference type="SAM" id="MobiDB-lite"/>
    </source>
</evidence>
<keyword evidence="3" id="KW-0418">Kinase</keyword>
<reference evidence="7 8" key="1">
    <citation type="submission" date="2014-02" db="EMBL/GenBank/DDBJ databases">
        <title>The small core and large imbalanced accessory genome model reveals a collaborative survival strategy of Sorangium cellulosum strains in nature.</title>
        <authorList>
            <person name="Han K."/>
            <person name="Peng R."/>
            <person name="Blom J."/>
            <person name="Li Y.-Z."/>
        </authorList>
    </citation>
    <scope>NUCLEOTIDE SEQUENCE [LARGE SCALE GENOMIC DNA]</scope>
    <source>
        <strain evidence="7 8">So0008-312</strain>
    </source>
</reference>
<dbReference type="Gene3D" id="2.40.128.630">
    <property type="match status" value="1"/>
</dbReference>
<dbReference type="Gene3D" id="1.10.510.10">
    <property type="entry name" value="Transferase(Phosphotransferase) domain 1"/>
    <property type="match status" value="1"/>
</dbReference>
<evidence type="ECO:0000256" key="3">
    <source>
        <dbReference type="ARBA" id="ARBA00022777"/>
    </source>
</evidence>
<organism evidence="7 8">
    <name type="scientific">Sorangium cellulosum</name>
    <name type="common">Polyangium cellulosum</name>
    <dbReference type="NCBI Taxonomy" id="56"/>
    <lineage>
        <taxon>Bacteria</taxon>
        <taxon>Pseudomonadati</taxon>
        <taxon>Myxococcota</taxon>
        <taxon>Polyangia</taxon>
        <taxon>Polyangiales</taxon>
        <taxon>Polyangiaceae</taxon>
        <taxon>Sorangium</taxon>
    </lineage>
</organism>
<dbReference type="AlphaFoldDB" id="A0A150QU35"/>
<gene>
    <name evidence="7" type="ORF">BE15_36490</name>
</gene>
<dbReference type="SMART" id="SM00564">
    <property type="entry name" value="PQQ"/>
    <property type="match status" value="7"/>
</dbReference>
<protein>
    <recommendedName>
        <fullName evidence="6">Protein kinase domain-containing protein</fullName>
    </recommendedName>
</protein>
<keyword evidence="4" id="KW-0067">ATP-binding</keyword>
<dbReference type="PANTHER" id="PTHR43289:SF6">
    <property type="entry name" value="SERINE_THREONINE-PROTEIN KINASE NEKL-3"/>
    <property type="match status" value="1"/>
</dbReference>
<keyword evidence="1" id="KW-0808">Transferase</keyword>
<sequence length="837" mass="87696">MRIAEARESPHAPRLMATICLDDNEVAMLVERRGSEAWRRQAEAHVDACAPCRALVSEVVRSAADAIAEEAPAPIPMPTRIGRYAVVELIGFGACGVVVAAHDPDLDRKVAIKVLRNDRAHDDGAASARTRLLREAKAMARVSHPNIVAVHDVGTTGEFGVFVAMELVDGVTLRQWLTEEPRSLSEIRRVFIEAGRGLAAAHSAGVVHRDFKPENVLVGRDGRVRVTDFGLAGVNAYPLADGAPIASTRLDPSLSRSGMVLGTPLYMAPEQHRGDNVDPRADQFSFCVALYEALYGERPFGGATYAELRARVCRGALRKPKREQAVPAAVRDALRRGLSLAPEARFESMEKLIAVLSAGRPLAWRSAVAHLADMAAGWLTRKAATQAERQTTPASAVPGASPATPAPEAPTATSRRTSSAPALAGDTSRSSPFAAPSLLVAIVRATRGRAVVAVCTAATLGIALLTGYGASVGSVGPAAPRVGGVCGDVSALQADAPWPMRGRCPSHQGRSALLGPSSGSLKWKLPVPGRTFGSPAIGADGAVYIGANRMHAVTAAGKERWALDVEGGLGSSPAISADGTVYVGSWNNSLYAINQDGTQRWAVATGAAVESSPALGPDGTIYVASDGLYAIGPDGQIRWKLDLYGIVGYSSVAIAVDGTLYVATNDGWLHAATPAGQLKWKFQTTGSTWASSPAIGAGGVVYVGSDGLYAISSDGQLRWHFRLPATVTSSPAIGADGTIYFGCDDARLYAVDPGGVLRWSFATGKQVKSSPAIDAEGTIYFGSYDRNVYALHPDGSLKWSLDTGHVLFSSVAIGRDETLYVGASEGVLLAIGHHSAQ</sequence>
<dbReference type="PROSITE" id="PS50011">
    <property type="entry name" value="PROTEIN_KINASE_DOM"/>
    <property type="match status" value="1"/>
</dbReference>
<evidence type="ECO:0000313" key="8">
    <source>
        <dbReference type="Proteomes" id="UP000075260"/>
    </source>
</evidence>
<dbReference type="InterPro" id="IPR011009">
    <property type="entry name" value="Kinase-like_dom_sf"/>
</dbReference>
<dbReference type="PROSITE" id="PS00108">
    <property type="entry name" value="PROTEIN_KINASE_ST"/>
    <property type="match status" value="1"/>
</dbReference>
<dbReference type="PANTHER" id="PTHR43289">
    <property type="entry name" value="MITOGEN-ACTIVATED PROTEIN KINASE KINASE KINASE 20-RELATED"/>
    <property type="match status" value="1"/>
</dbReference>
<name>A0A150QU35_SORCE</name>
<dbReference type="CDD" id="cd14014">
    <property type="entry name" value="STKc_PknB_like"/>
    <property type="match status" value="1"/>
</dbReference>
<evidence type="ECO:0000256" key="1">
    <source>
        <dbReference type="ARBA" id="ARBA00022679"/>
    </source>
</evidence>
<keyword evidence="2" id="KW-0547">Nucleotide-binding</keyword>
<dbReference type="InterPro" id="IPR002372">
    <property type="entry name" value="PQQ_rpt_dom"/>
</dbReference>
<dbReference type="SUPFAM" id="SSF50998">
    <property type="entry name" value="Quinoprotein alcohol dehydrogenase-like"/>
    <property type="match status" value="2"/>
</dbReference>
<dbReference type="Proteomes" id="UP000075260">
    <property type="component" value="Unassembled WGS sequence"/>
</dbReference>
<accession>A0A150QU35</accession>
<dbReference type="SUPFAM" id="SSF56112">
    <property type="entry name" value="Protein kinase-like (PK-like)"/>
    <property type="match status" value="1"/>
</dbReference>
<comment type="caution">
    <text evidence="7">The sequence shown here is derived from an EMBL/GenBank/DDBJ whole genome shotgun (WGS) entry which is preliminary data.</text>
</comment>
<dbReference type="GO" id="GO:0005524">
    <property type="term" value="F:ATP binding"/>
    <property type="evidence" value="ECO:0007669"/>
    <property type="project" value="UniProtKB-KW"/>
</dbReference>
<dbReference type="InterPro" id="IPR011047">
    <property type="entry name" value="Quinoprotein_ADH-like_sf"/>
</dbReference>
<dbReference type="Pfam" id="PF00069">
    <property type="entry name" value="Pkinase"/>
    <property type="match status" value="1"/>
</dbReference>
<dbReference type="InterPro" id="IPR018391">
    <property type="entry name" value="PQQ_b-propeller_rpt"/>
</dbReference>
<dbReference type="Gene3D" id="2.40.10.480">
    <property type="match status" value="4"/>
</dbReference>
<dbReference type="InterPro" id="IPR008271">
    <property type="entry name" value="Ser/Thr_kinase_AS"/>
</dbReference>
<dbReference type="GO" id="GO:0004674">
    <property type="term" value="F:protein serine/threonine kinase activity"/>
    <property type="evidence" value="ECO:0007669"/>
    <property type="project" value="TreeGrafter"/>
</dbReference>